<feature type="transmembrane region" description="Helical" evidence="1">
    <location>
        <begin position="146"/>
        <end position="166"/>
    </location>
</feature>
<proteinExistence type="predicted"/>
<feature type="transmembrane region" description="Helical" evidence="1">
    <location>
        <begin position="51"/>
        <end position="71"/>
    </location>
</feature>
<keyword evidence="1" id="KW-0472">Membrane</keyword>
<dbReference type="EMBL" id="CAXDID020000111">
    <property type="protein sequence ID" value="CAL6029674.1"/>
    <property type="molecule type" value="Genomic_DNA"/>
</dbReference>
<evidence type="ECO:0000256" key="1">
    <source>
        <dbReference type="SAM" id="Phobius"/>
    </source>
</evidence>
<dbReference type="Proteomes" id="UP001642409">
    <property type="component" value="Unassembled WGS sequence"/>
</dbReference>
<evidence type="ECO:0000313" key="3">
    <source>
        <dbReference type="EMBL" id="CAI9965773.1"/>
    </source>
</evidence>
<reference evidence="2" key="1">
    <citation type="submission" date="2023-06" db="EMBL/GenBank/DDBJ databases">
        <authorList>
            <person name="Kurt Z."/>
        </authorList>
    </citation>
    <scope>NUCLEOTIDE SEQUENCE</scope>
</reference>
<reference evidence="4 6" key="2">
    <citation type="submission" date="2024-07" db="EMBL/GenBank/DDBJ databases">
        <authorList>
            <person name="Akdeniz Z."/>
        </authorList>
    </citation>
    <scope>NUCLEOTIDE SEQUENCE [LARGE SCALE GENOMIC DNA]</scope>
</reference>
<feature type="transmembrane region" description="Helical" evidence="1">
    <location>
        <begin position="178"/>
        <end position="196"/>
    </location>
</feature>
<comment type="caution">
    <text evidence="2">The sequence shown here is derived from an EMBL/GenBank/DDBJ whole genome shotgun (WGS) entry which is preliminary data.</text>
</comment>
<dbReference type="AlphaFoldDB" id="A0AA86NMS3"/>
<evidence type="ECO:0000313" key="5">
    <source>
        <dbReference type="EMBL" id="CAL6029674.1"/>
    </source>
</evidence>
<sequence>MAKEDFAAFPVIALIMRICGGTGGFSFAKAWGFYADSEYAAGKFKGFSHPYMQVVMIFLGEALVGLVGLFDKKTKHDKFHVKHILRCIVPAALDAAAQTFSNLGIGGELISVQQIFRLTTILFATPLCAIFSDFRDSFAINMKAKIQSLIIMTCAFVVVGVASISFTPVVQPDCGSTAKSMSYVIFSGFLSGLYTISTRMYKSANMHPLTQQSMEGVVGMVLYMLVLPILNHFQLEFPGEWFYRHTHTWYITLNQILFLTAVFTVTLGGYYCSKFTSNLSFQVIEAARPLLVTVVTMIVKFEKPEVKFTLVSLSAQCIIIYATIIHFTEPTTKAKQISEQADALVVGSADTLEINTKTKRKTTKRENSDILE</sequence>
<evidence type="ECO:0000313" key="2">
    <source>
        <dbReference type="EMBL" id="CAI9922429.1"/>
    </source>
</evidence>
<feature type="transmembrane region" description="Helical" evidence="1">
    <location>
        <begin position="7"/>
        <end position="31"/>
    </location>
</feature>
<name>A0AA86NMS3_9EUKA</name>
<gene>
    <name evidence="2" type="ORF">HINF_LOCUS10074</name>
    <name evidence="4" type="ORF">HINF_LOCUS11192</name>
    <name evidence="5" type="ORF">HINF_LOCUS32551</name>
    <name evidence="3" type="ORF">HINF_LOCUS53418</name>
</gene>
<accession>A0AA86NMS3</accession>
<keyword evidence="1 2" id="KW-0812">Transmembrane</keyword>
<organism evidence="2">
    <name type="scientific">Hexamita inflata</name>
    <dbReference type="NCBI Taxonomy" id="28002"/>
    <lineage>
        <taxon>Eukaryota</taxon>
        <taxon>Metamonada</taxon>
        <taxon>Diplomonadida</taxon>
        <taxon>Hexamitidae</taxon>
        <taxon>Hexamitinae</taxon>
        <taxon>Hexamita</taxon>
    </lineage>
</organism>
<dbReference type="EMBL" id="CATOUU010000994">
    <property type="protein sequence ID" value="CAI9965773.1"/>
    <property type="molecule type" value="Genomic_DNA"/>
</dbReference>
<feature type="transmembrane region" description="Helical" evidence="1">
    <location>
        <begin position="247"/>
        <end position="271"/>
    </location>
</feature>
<evidence type="ECO:0000313" key="6">
    <source>
        <dbReference type="Proteomes" id="UP001642409"/>
    </source>
</evidence>
<protein>
    <submittedName>
        <fullName evidence="2">Transmembrane domain-containing protein</fullName>
    </submittedName>
    <submittedName>
        <fullName evidence="4">Transmembrane_domain-containing protein</fullName>
    </submittedName>
</protein>
<dbReference type="EMBL" id="CATOUU010000248">
    <property type="protein sequence ID" value="CAI9922429.1"/>
    <property type="molecule type" value="Genomic_DNA"/>
</dbReference>
<keyword evidence="6" id="KW-1185">Reference proteome</keyword>
<keyword evidence="1" id="KW-1133">Transmembrane helix</keyword>
<feature type="transmembrane region" description="Helical" evidence="1">
    <location>
        <begin position="217"/>
        <end position="235"/>
    </location>
</feature>
<evidence type="ECO:0000313" key="4">
    <source>
        <dbReference type="EMBL" id="CAL5990114.1"/>
    </source>
</evidence>
<dbReference type="EMBL" id="CAXDID020000024">
    <property type="protein sequence ID" value="CAL5990114.1"/>
    <property type="molecule type" value="Genomic_DNA"/>
</dbReference>